<reference evidence="1 2" key="1">
    <citation type="submission" date="2015-06" db="EMBL/GenBank/DDBJ databases">
        <title>Survival trade-offs in plant roots during colonization by closely related pathogenic and mutualistic fungi.</title>
        <authorList>
            <person name="Hacquard S."/>
            <person name="Kracher B."/>
            <person name="Hiruma K."/>
            <person name="Weinman A."/>
            <person name="Muench P."/>
            <person name="Garrido Oter R."/>
            <person name="Ver Loren van Themaat E."/>
            <person name="Dallerey J.-F."/>
            <person name="Damm U."/>
            <person name="Henrissat B."/>
            <person name="Lespinet O."/>
            <person name="Thon M."/>
            <person name="Kemen E."/>
            <person name="McHardy A.C."/>
            <person name="Schulze-Lefert P."/>
            <person name="O'Connell R.J."/>
        </authorList>
    </citation>
    <scope>NUCLEOTIDE SEQUENCE [LARGE SCALE GENOMIC DNA]</scope>
    <source>
        <strain evidence="1 2">MAFF 238704</strain>
    </source>
</reference>
<dbReference type="Proteomes" id="UP000076584">
    <property type="component" value="Unassembled WGS sequence"/>
</dbReference>
<evidence type="ECO:0000313" key="1">
    <source>
        <dbReference type="EMBL" id="KZL75637.1"/>
    </source>
</evidence>
<proteinExistence type="predicted"/>
<organism evidence="1 2">
    <name type="scientific">Colletotrichum incanum</name>
    <name type="common">Soybean anthracnose fungus</name>
    <dbReference type="NCBI Taxonomy" id="1573173"/>
    <lineage>
        <taxon>Eukaryota</taxon>
        <taxon>Fungi</taxon>
        <taxon>Dikarya</taxon>
        <taxon>Ascomycota</taxon>
        <taxon>Pezizomycotina</taxon>
        <taxon>Sordariomycetes</taxon>
        <taxon>Hypocreomycetidae</taxon>
        <taxon>Glomerellales</taxon>
        <taxon>Glomerellaceae</taxon>
        <taxon>Colletotrichum</taxon>
        <taxon>Colletotrichum spaethianum species complex</taxon>
    </lineage>
</organism>
<dbReference type="OrthoDB" id="4792775at2759"/>
<protein>
    <submittedName>
        <fullName evidence="1">Uncharacterized protein</fullName>
    </submittedName>
</protein>
<name>A0A166WG79_COLIC</name>
<keyword evidence="2" id="KW-1185">Reference proteome</keyword>
<evidence type="ECO:0000313" key="2">
    <source>
        <dbReference type="Proteomes" id="UP000076584"/>
    </source>
</evidence>
<dbReference type="EMBL" id="LFIW01002300">
    <property type="protein sequence ID" value="KZL75637.1"/>
    <property type="molecule type" value="Genomic_DNA"/>
</dbReference>
<comment type="caution">
    <text evidence="1">The sequence shown here is derived from an EMBL/GenBank/DDBJ whole genome shotgun (WGS) entry which is preliminary data.</text>
</comment>
<gene>
    <name evidence="1" type="ORF">CI238_04868</name>
</gene>
<dbReference type="AlphaFoldDB" id="A0A166WG79"/>
<sequence length="64" mass="6679">MKVATVFLTVMTLAGTAFGNGCFFCAERKGGIVCTTPGPQSHGCGWCCDTANECIRLVDTGVCK</sequence>
<accession>A0A166WG79</accession>